<accession>A0A9D2P5A7</accession>
<evidence type="ECO:0000256" key="2">
    <source>
        <dbReference type="ARBA" id="ARBA00023125"/>
    </source>
</evidence>
<sequence>MRRIIRPAFLTEGANEMHLREVRIDKTDVIEEALKDHLAVVLSGLPGTGRKTAVVTLVDKHPEVNALYCDAEEIENASALSRRTPGGPNWYLVRKPEENRYPDSPDGFRRFTQKMPREDRIICAVDGRIPDVFLEFVWSGIMAVILPESLQFTEEETCRYLRTCGSRLKGREVYHMTGGWPGCVAMLVRLSAQLDDRWTVWELCSRYEIRQYIGTQILSALPAEEVALLKERAPFPRLEEELEMLLWNDSHRDEEDRLCARGAMVFVPEKKCWYVHPALRIAIDDRAPEDLCRRAVEWYETKGYIQDALTCSRQSGNRMLYRDCLLRNYDKVSFLNYEKVWSEDDLQVPGFLYLEWMENFLRQNQGRLRMLRIYAEPLRKEAQAGRQKEIREILLNMAYADPDISTEEWMEMLEKYTGDGQKIRLYHILGESVSFLSGLRDLSALFACGGEKEEHYRRLWTARLVPENQMAYRLARLEYSIVTDTLPGWNKLRSEALLPYEEDAPWQMRLGSMYIAWLLLDDSDMRGPAQRYIDGLVCTLRAEEVPACRWNARALYYLARAKCSEKEKLMEWLRDTGGDIGYDTGRTRFHIAAEVKISLYLGNYGRAEELLPELIDYFRNGNSRRWLAESLFQQALVEQEKGMSGQALQLAAESVQVAAPYRYVRIYTGYGLGGAKLLEQYVALNGSTESVQSRRYNEKEEEISVFEMSGEQWIRYLAREASGRSAYSPVPADESAGIRRAERLTPTEVLVLKYLEKGYSNSRISEEMNIRLSTVKSHTYNIYRKLEVSNRTQAVQRARDLGLL</sequence>
<dbReference type="PANTHER" id="PTHR44688">
    <property type="entry name" value="DNA-BINDING TRANSCRIPTIONAL ACTIVATOR DEVR_DOSR"/>
    <property type="match status" value="1"/>
</dbReference>
<dbReference type="EMBL" id="DWWI01000065">
    <property type="protein sequence ID" value="HJC42633.1"/>
    <property type="molecule type" value="Genomic_DNA"/>
</dbReference>
<organism evidence="5 6">
    <name type="scientific">Candidatus Mediterraneibacter gallistercoris</name>
    <dbReference type="NCBI Taxonomy" id="2838671"/>
    <lineage>
        <taxon>Bacteria</taxon>
        <taxon>Bacillati</taxon>
        <taxon>Bacillota</taxon>
        <taxon>Clostridia</taxon>
        <taxon>Lachnospirales</taxon>
        <taxon>Lachnospiraceae</taxon>
        <taxon>Mediterraneibacter</taxon>
    </lineage>
</organism>
<dbReference type="PROSITE" id="PS50043">
    <property type="entry name" value="HTH_LUXR_2"/>
    <property type="match status" value="1"/>
</dbReference>
<dbReference type="GO" id="GO:0006355">
    <property type="term" value="P:regulation of DNA-templated transcription"/>
    <property type="evidence" value="ECO:0007669"/>
    <property type="project" value="InterPro"/>
</dbReference>
<dbReference type="Pfam" id="PF00196">
    <property type="entry name" value="GerE"/>
    <property type="match status" value="1"/>
</dbReference>
<dbReference type="Proteomes" id="UP000823895">
    <property type="component" value="Unassembled WGS sequence"/>
</dbReference>
<dbReference type="InterPro" id="IPR016032">
    <property type="entry name" value="Sig_transdc_resp-reg_C-effctor"/>
</dbReference>
<dbReference type="GO" id="GO:0003677">
    <property type="term" value="F:DNA binding"/>
    <property type="evidence" value="ECO:0007669"/>
    <property type="project" value="UniProtKB-KW"/>
</dbReference>
<evidence type="ECO:0000313" key="5">
    <source>
        <dbReference type="EMBL" id="HJC42633.1"/>
    </source>
</evidence>
<evidence type="ECO:0000256" key="3">
    <source>
        <dbReference type="ARBA" id="ARBA00023163"/>
    </source>
</evidence>
<dbReference type="PROSITE" id="PS00622">
    <property type="entry name" value="HTH_LUXR_1"/>
    <property type="match status" value="1"/>
</dbReference>
<name>A0A9D2P5A7_9FIRM</name>
<evidence type="ECO:0000259" key="4">
    <source>
        <dbReference type="PROSITE" id="PS50043"/>
    </source>
</evidence>
<evidence type="ECO:0000313" key="6">
    <source>
        <dbReference type="Proteomes" id="UP000823895"/>
    </source>
</evidence>
<dbReference type="InterPro" id="IPR036388">
    <property type="entry name" value="WH-like_DNA-bd_sf"/>
</dbReference>
<gene>
    <name evidence="5" type="ORF">H9756_02970</name>
</gene>
<dbReference type="PRINTS" id="PR00038">
    <property type="entry name" value="HTHLUXR"/>
</dbReference>
<comment type="caution">
    <text evidence="5">The sequence shown here is derived from an EMBL/GenBank/DDBJ whole genome shotgun (WGS) entry which is preliminary data.</text>
</comment>
<keyword evidence="3" id="KW-0804">Transcription</keyword>
<dbReference type="Gene3D" id="1.25.40.10">
    <property type="entry name" value="Tetratricopeptide repeat domain"/>
    <property type="match status" value="1"/>
</dbReference>
<dbReference type="InterPro" id="IPR000792">
    <property type="entry name" value="Tscrpt_reg_LuxR_C"/>
</dbReference>
<dbReference type="SUPFAM" id="SSF46894">
    <property type="entry name" value="C-terminal effector domain of the bipartite response regulators"/>
    <property type="match status" value="1"/>
</dbReference>
<dbReference type="CDD" id="cd06170">
    <property type="entry name" value="LuxR_C_like"/>
    <property type="match status" value="1"/>
</dbReference>
<dbReference type="AlphaFoldDB" id="A0A9D2P5A7"/>
<proteinExistence type="predicted"/>
<keyword evidence="1" id="KW-0805">Transcription regulation</keyword>
<dbReference type="SMART" id="SM00421">
    <property type="entry name" value="HTH_LUXR"/>
    <property type="match status" value="1"/>
</dbReference>
<feature type="domain" description="HTH luxR-type" evidence="4">
    <location>
        <begin position="737"/>
        <end position="802"/>
    </location>
</feature>
<reference evidence="5" key="1">
    <citation type="journal article" date="2021" name="PeerJ">
        <title>Extensive microbial diversity within the chicken gut microbiome revealed by metagenomics and culture.</title>
        <authorList>
            <person name="Gilroy R."/>
            <person name="Ravi A."/>
            <person name="Getino M."/>
            <person name="Pursley I."/>
            <person name="Horton D.L."/>
            <person name="Alikhan N.F."/>
            <person name="Baker D."/>
            <person name="Gharbi K."/>
            <person name="Hall N."/>
            <person name="Watson M."/>
            <person name="Adriaenssens E.M."/>
            <person name="Foster-Nyarko E."/>
            <person name="Jarju S."/>
            <person name="Secka A."/>
            <person name="Antonio M."/>
            <person name="Oren A."/>
            <person name="Chaudhuri R.R."/>
            <person name="La Ragione R."/>
            <person name="Hildebrand F."/>
            <person name="Pallen M.J."/>
        </authorList>
    </citation>
    <scope>NUCLEOTIDE SEQUENCE</scope>
    <source>
        <strain evidence="5">CHK165-2605</strain>
    </source>
</reference>
<evidence type="ECO:0000256" key="1">
    <source>
        <dbReference type="ARBA" id="ARBA00023015"/>
    </source>
</evidence>
<keyword evidence="2" id="KW-0238">DNA-binding</keyword>
<dbReference type="Gene3D" id="1.10.10.10">
    <property type="entry name" value="Winged helix-like DNA-binding domain superfamily/Winged helix DNA-binding domain"/>
    <property type="match status" value="1"/>
</dbReference>
<protein>
    <submittedName>
        <fullName evidence="5">LuxR C-terminal-related transcriptional regulator</fullName>
    </submittedName>
</protein>
<dbReference type="PANTHER" id="PTHR44688:SF16">
    <property type="entry name" value="DNA-BINDING TRANSCRIPTIONAL ACTIVATOR DEVR_DOSR"/>
    <property type="match status" value="1"/>
</dbReference>
<reference evidence="5" key="2">
    <citation type="submission" date="2021-04" db="EMBL/GenBank/DDBJ databases">
        <authorList>
            <person name="Gilroy R."/>
        </authorList>
    </citation>
    <scope>NUCLEOTIDE SEQUENCE</scope>
    <source>
        <strain evidence="5">CHK165-2605</strain>
    </source>
</reference>
<dbReference type="InterPro" id="IPR011990">
    <property type="entry name" value="TPR-like_helical_dom_sf"/>
</dbReference>